<dbReference type="OrthoDB" id="1580043at2759"/>
<protein>
    <submittedName>
        <fullName evidence="6">Aquaporin-12A</fullName>
    </submittedName>
</protein>
<evidence type="ECO:0000256" key="4">
    <source>
        <dbReference type="ARBA" id="ARBA00023136"/>
    </source>
</evidence>
<dbReference type="EMBL" id="IAAA01010209">
    <property type="protein sequence ID" value="LAA05287.1"/>
    <property type="molecule type" value="mRNA"/>
</dbReference>
<keyword evidence="3 5" id="KW-1133">Transmembrane helix</keyword>
<dbReference type="InterPro" id="IPR023271">
    <property type="entry name" value="Aquaporin-like"/>
</dbReference>
<dbReference type="SUPFAM" id="SSF81338">
    <property type="entry name" value="Aquaporin-like"/>
    <property type="match status" value="1"/>
</dbReference>
<accession>A0A2L2YAW7</accession>
<dbReference type="GO" id="GO:0016020">
    <property type="term" value="C:membrane"/>
    <property type="evidence" value="ECO:0007669"/>
    <property type="project" value="UniProtKB-SubCell"/>
</dbReference>
<dbReference type="EMBL" id="IAAA01010208">
    <property type="protein sequence ID" value="LAA05284.1"/>
    <property type="molecule type" value="mRNA"/>
</dbReference>
<proteinExistence type="evidence at transcript level"/>
<evidence type="ECO:0000256" key="3">
    <source>
        <dbReference type="ARBA" id="ARBA00022989"/>
    </source>
</evidence>
<keyword evidence="2 5" id="KW-0812">Transmembrane</keyword>
<dbReference type="PANTHER" id="PTHR21191:SF16">
    <property type="entry name" value="AQUAPORIN"/>
    <property type="match status" value="1"/>
</dbReference>
<sequence length="258" mass="28246">MLEFIPSSCIPYLVLLLNSIVIHIFRKIILRFSPLIIQLLLAEIVTTLELCAGCAELGVIYEIHGYLGLGFALLAVCLWWCAIWGNAEACPNGPLEECIFGNGMNLDIVKQLTGQVIGGALTTLWINYIWSFHMTVEHEALHTAAECQAGLQVPMLYGAIIEGLITLISRTVALESSYWITELTIGANAVVTTILVLAATSTTGGFFNPVLATALTLGCKGNTLTEHIVVYWIGSLLGGFIGRFLYENRHWDEKVKMS</sequence>
<evidence type="ECO:0000256" key="5">
    <source>
        <dbReference type="SAM" id="Phobius"/>
    </source>
</evidence>
<organism evidence="6">
    <name type="scientific">Parasteatoda tepidariorum</name>
    <name type="common">Common house spider</name>
    <name type="synonym">Achaearanea tepidariorum</name>
    <dbReference type="NCBI Taxonomy" id="114398"/>
    <lineage>
        <taxon>Eukaryota</taxon>
        <taxon>Metazoa</taxon>
        <taxon>Ecdysozoa</taxon>
        <taxon>Arthropoda</taxon>
        <taxon>Chelicerata</taxon>
        <taxon>Arachnida</taxon>
        <taxon>Araneae</taxon>
        <taxon>Araneomorphae</taxon>
        <taxon>Entelegynae</taxon>
        <taxon>Araneoidea</taxon>
        <taxon>Theridiidae</taxon>
        <taxon>Parasteatoda</taxon>
    </lineage>
</organism>
<evidence type="ECO:0000256" key="2">
    <source>
        <dbReference type="ARBA" id="ARBA00022692"/>
    </source>
</evidence>
<dbReference type="InterPro" id="IPR051883">
    <property type="entry name" value="AQP11/12_channel"/>
</dbReference>
<feature type="transmembrane region" description="Helical" evidence="5">
    <location>
        <begin position="155"/>
        <end position="173"/>
    </location>
</feature>
<feature type="transmembrane region" description="Helical" evidence="5">
    <location>
        <begin position="228"/>
        <end position="246"/>
    </location>
</feature>
<dbReference type="EMBL" id="IAAA01010210">
    <property type="protein sequence ID" value="LAA05292.1"/>
    <property type="molecule type" value="mRNA"/>
</dbReference>
<dbReference type="AlphaFoldDB" id="A0A2L2YAW7"/>
<dbReference type="PANTHER" id="PTHR21191">
    <property type="entry name" value="AQUAPORIN"/>
    <property type="match status" value="1"/>
</dbReference>
<evidence type="ECO:0000313" key="6">
    <source>
        <dbReference type="EMBL" id="LAA05284.1"/>
    </source>
</evidence>
<feature type="transmembrane region" description="Helical" evidence="5">
    <location>
        <begin position="66"/>
        <end position="85"/>
    </location>
</feature>
<feature type="transmembrane region" description="Helical" evidence="5">
    <location>
        <begin position="35"/>
        <end position="59"/>
    </location>
</feature>
<feature type="transmembrane region" description="Helical" evidence="5">
    <location>
        <begin position="185"/>
        <end position="208"/>
    </location>
</feature>
<reference evidence="6" key="1">
    <citation type="journal article" date="2016" name="Mol. Ecol. Resour.">
        <title>Evaluation of the impact of RNA preservation methods of spiders for de novo transcriptome assembly.</title>
        <authorList>
            <person name="Kono N."/>
            <person name="Nakamura H."/>
            <person name="Ito Y."/>
            <person name="Tomita M."/>
            <person name="Arakawa K."/>
        </authorList>
    </citation>
    <scope>NUCLEOTIDE SEQUENCE</scope>
    <source>
        <tissue evidence="6">Whole body</tissue>
    </source>
</reference>
<dbReference type="GO" id="GO:0005737">
    <property type="term" value="C:cytoplasm"/>
    <property type="evidence" value="ECO:0007669"/>
    <property type="project" value="TreeGrafter"/>
</dbReference>
<name>A0A2L2YAW7_PARTP</name>
<comment type="subcellular location">
    <subcellularLocation>
        <location evidence="1">Membrane</location>
        <topology evidence="1">Multi-pass membrane protein</topology>
    </subcellularLocation>
</comment>
<dbReference type="GO" id="GO:0015267">
    <property type="term" value="F:channel activity"/>
    <property type="evidence" value="ECO:0007669"/>
    <property type="project" value="TreeGrafter"/>
</dbReference>
<keyword evidence="4 5" id="KW-0472">Membrane</keyword>
<evidence type="ECO:0000256" key="1">
    <source>
        <dbReference type="ARBA" id="ARBA00004141"/>
    </source>
</evidence>
<dbReference type="Gene3D" id="1.20.1080.10">
    <property type="entry name" value="Glycerol uptake facilitator protein"/>
    <property type="match status" value="1"/>
</dbReference>